<organism evidence="3 4">
    <name type="scientific">Trichoderma aggressivum f. europaeum</name>
    <dbReference type="NCBI Taxonomy" id="173218"/>
    <lineage>
        <taxon>Eukaryota</taxon>
        <taxon>Fungi</taxon>
        <taxon>Dikarya</taxon>
        <taxon>Ascomycota</taxon>
        <taxon>Pezizomycotina</taxon>
        <taxon>Sordariomycetes</taxon>
        <taxon>Hypocreomycetidae</taxon>
        <taxon>Hypocreales</taxon>
        <taxon>Hypocreaceae</taxon>
        <taxon>Trichoderma</taxon>
    </lineage>
</organism>
<dbReference type="AlphaFoldDB" id="A0AAE1LXG8"/>
<evidence type="ECO:0000313" key="3">
    <source>
        <dbReference type="EMBL" id="KAK4069885.1"/>
    </source>
</evidence>
<reference evidence="3" key="1">
    <citation type="submission" date="2023-11" db="EMBL/GenBank/DDBJ databases">
        <title>The genome sequences of three competitors of mushroom-forming fungi.</title>
        <authorList>
            <person name="Beijen E."/>
            <person name="Ohm R.A."/>
        </authorList>
    </citation>
    <scope>NUCLEOTIDE SEQUENCE</scope>
    <source>
        <strain evidence="3">CBS 100526</strain>
    </source>
</reference>
<comment type="caution">
    <text evidence="3">The sequence shown here is derived from an EMBL/GenBank/DDBJ whole genome shotgun (WGS) entry which is preliminary data.</text>
</comment>
<feature type="chain" id="PRO_5042084770" evidence="2">
    <location>
        <begin position="27"/>
        <end position="508"/>
    </location>
</feature>
<dbReference type="RefSeq" id="XP_062754296.1">
    <property type="nucleotide sequence ID" value="XM_062901331.1"/>
</dbReference>
<dbReference type="PANTHER" id="PTHR33365">
    <property type="entry name" value="YALI0B05434P"/>
    <property type="match status" value="1"/>
</dbReference>
<proteinExistence type="inferred from homology"/>
<gene>
    <name evidence="3" type="ORF">Triagg1_6680</name>
</gene>
<keyword evidence="4" id="KW-1185">Reference proteome</keyword>
<feature type="signal peptide" evidence="2">
    <location>
        <begin position="1"/>
        <end position="26"/>
    </location>
</feature>
<accession>A0AAE1LXG8</accession>
<keyword evidence="2" id="KW-0732">Signal</keyword>
<dbReference type="PANTHER" id="PTHR33365:SF12">
    <property type="entry name" value="TAT PATHWAY SIGNAL SEQUENCE"/>
    <property type="match status" value="1"/>
</dbReference>
<name>A0AAE1LXG8_9HYPO</name>
<comment type="similarity">
    <text evidence="1">Belongs to the ustYa family.</text>
</comment>
<evidence type="ECO:0000313" key="4">
    <source>
        <dbReference type="Proteomes" id="UP001273209"/>
    </source>
</evidence>
<dbReference type="Proteomes" id="UP001273209">
    <property type="component" value="Unassembled WGS sequence"/>
</dbReference>
<evidence type="ECO:0000256" key="1">
    <source>
        <dbReference type="ARBA" id="ARBA00035112"/>
    </source>
</evidence>
<dbReference type="GO" id="GO:0043386">
    <property type="term" value="P:mycotoxin biosynthetic process"/>
    <property type="evidence" value="ECO:0007669"/>
    <property type="project" value="InterPro"/>
</dbReference>
<dbReference type="EMBL" id="JAWRVG010000027">
    <property type="protein sequence ID" value="KAK4069885.1"/>
    <property type="molecule type" value="Genomic_DNA"/>
</dbReference>
<sequence length="508" mass="58012">MFSSKSIYAGLSFTFLALSLVLLLAGQRFEPSDLECAKSVSSWSPAWDAVEYTWQTFQNGFSQKSIYVGVPTVELEEVWNASLQHYPIVIPTKKLSGLDDAETQLVQPESGNGALAYLEVFRNLGCLNLLRQHTYREEYDYSYLDAFQGTEEQIMARVDGCVQRLREVLMCLGDTTPYLIMLTPEKAQKESPDFNTLHNCRNFDKILEWTKERESTTLHKVPNLYSVSLQSSFPLLHTSAILPTTDLINDTLHINKMKLGEGSKFCTSAFLPFVGGGLLGSIITQAVIPRANWHSCQQLGLDAATRPPTLSTPPQAPLDIFWDNTDLSTHHMVRTNGTFNQSSPFRGPPTKEVDDAWGKYWQTWTFSVDEEQFKASMPQFTEEAVRLDDGRYLATFEYTHQLHCLYNLFRASYMDSYPDEKASYDENPQEWHGRVDHCIEILRQKLECDRDTGLVLYDWVKGRKAPTANFNVARMCYDWEPVEKWAQSHAVDDFPEKPKNVVQLSRIP</sequence>
<dbReference type="Pfam" id="PF11807">
    <property type="entry name" value="UstYa"/>
    <property type="match status" value="2"/>
</dbReference>
<dbReference type="InterPro" id="IPR021765">
    <property type="entry name" value="UstYa-like"/>
</dbReference>
<evidence type="ECO:0000256" key="2">
    <source>
        <dbReference type="SAM" id="SignalP"/>
    </source>
</evidence>
<dbReference type="GeneID" id="87921236"/>
<protein>
    <submittedName>
        <fullName evidence="3">Uncharacterized protein</fullName>
    </submittedName>
</protein>